<evidence type="ECO:0000256" key="1">
    <source>
        <dbReference type="ARBA" id="ARBA00022734"/>
    </source>
</evidence>
<feature type="region of interest" description="Disordered" evidence="3">
    <location>
        <begin position="733"/>
        <end position="759"/>
    </location>
</feature>
<reference evidence="6" key="1">
    <citation type="journal article" date="2023" name="G3 (Bethesda)">
        <title>A reference genome for the long-term kleptoplast-retaining sea slug Elysia crispata morphotype clarki.</title>
        <authorList>
            <person name="Eastman K.E."/>
            <person name="Pendleton A.L."/>
            <person name="Shaikh M.A."/>
            <person name="Suttiyut T."/>
            <person name="Ogas R."/>
            <person name="Tomko P."/>
            <person name="Gavelis G."/>
            <person name="Widhalm J.R."/>
            <person name="Wisecaver J.H."/>
        </authorList>
    </citation>
    <scope>NUCLEOTIDE SEQUENCE</scope>
    <source>
        <strain evidence="6">ECLA1</strain>
    </source>
</reference>
<dbReference type="InterPro" id="IPR016186">
    <property type="entry name" value="C-type_lectin-like/link_sf"/>
</dbReference>
<keyword evidence="4" id="KW-1133">Transmembrane helix</keyword>
<dbReference type="CDD" id="cd00037">
    <property type="entry name" value="CLECT"/>
    <property type="match status" value="2"/>
</dbReference>
<protein>
    <recommendedName>
        <fullName evidence="5">C-type lectin domain-containing protein</fullName>
    </recommendedName>
</protein>
<feature type="compositionally biased region" description="Polar residues" evidence="3">
    <location>
        <begin position="738"/>
        <end position="748"/>
    </location>
</feature>
<dbReference type="SMART" id="SM00034">
    <property type="entry name" value="CLECT"/>
    <property type="match status" value="2"/>
</dbReference>
<evidence type="ECO:0000256" key="4">
    <source>
        <dbReference type="SAM" id="Phobius"/>
    </source>
</evidence>
<feature type="transmembrane region" description="Helical" evidence="4">
    <location>
        <begin position="957"/>
        <end position="979"/>
    </location>
</feature>
<feature type="domain" description="C-type lectin" evidence="5">
    <location>
        <begin position="21"/>
        <end position="138"/>
    </location>
</feature>
<dbReference type="Pfam" id="PF17517">
    <property type="entry name" value="IgGFc_binding"/>
    <property type="match status" value="1"/>
</dbReference>
<feature type="compositionally biased region" description="Low complexity" evidence="3">
    <location>
        <begin position="749"/>
        <end position="759"/>
    </location>
</feature>
<name>A0AAE1ATY1_9GAST</name>
<evidence type="ECO:0000256" key="3">
    <source>
        <dbReference type="SAM" id="MobiDB-lite"/>
    </source>
</evidence>
<dbReference type="InterPro" id="IPR018378">
    <property type="entry name" value="C-type_lectin_CS"/>
</dbReference>
<dbReference type="PANTHER" id="PTHR22799">
    <property type="entry name" value="TETRANECTIN-RELATED"/>
    <property type="match status" value="1"/>
</dbReference>
<dbReference type="Pfam" id="PF00059">
    <property type="entry name" value="Lectin_C"/>
    <property type="match status" value="1"/>
</dbReference>
<keyword evidence="4" id="KW-0812">Transmembrane</keyword>
<keyword evidence="7" id="KW-1185">Reference proteome</keyword>
<evidence type="ECO:0000313" key="6">
    <source>
        <dbReference type="EMBL" id="KAK3793927.1"/>
    </source>
</evidence>
<sequence>MDGSGKYDPCDTWTADAVYAKNDLCFRLDNNKLEFSQAQSICEAEPNGHLAEPKTEDQFQVVKSLVADGIWAWLGASDIEAEGDWKWLSNNQEINTPKEWWMNFGPDNYNGVQHCLGIANGAQLDDLTCNNTYRFVCQKNMGNPCDDVLPGARHYQGQCFKAVESTANLSAAQATCETFGAFLVEPSTTDLIDFLTWFAGQYFLLTFQYVDIVLGLAKTPPDVHFRWQSTGQQVTDSNWWPEHIFTQNTATTSGPTVSRRAVFMNSNINWFWMEDKDTRPGYPVCQKVIPVYSHSYITALPGSALSETDSALLTASHTHSKPGWITVEITSNIFGHPKEVNFLGQQGLQYSMTVDTENRIILMRSTEPLHVTMTLWSHDLTAISSSLLLPVATSGVPESRMVYPSLGEVSLGIASAENSTLQLQVALSGGDSTSGFTVGDIRYRVWPWVTFSTSLTDQARPFYVESVHGYGQAPFLHSTRSAAVFTSERQLAPSGADDVTFEHILSTSQLGKSYVTFPSMPLNPDVKDTFTIVAVYSDTVVKVPQQDVSLTPYDVTLNKAGDTFDLELFATGFRHVTGSKPFYVYSRLGGAGGGNPCTVTLLADHLWTDQYTVHMTEPWTSLQDVYVIAVGNSTDMEMIRLETLNGAAISSLTHCQNVSGTNNAGCFIGLEPVEKSYKLSMSSEVRFAAYMYGSRGQAAACHQLGMDTGSSGGYSALSFDAGAYLEAVKADVQEPCPEQTSESNTGNHTATTASNPTATTMGNLAATTMGNPTATTMGNPTATTMGNPTATTMGNLAATTMGNPTATTMGNPTATTMGNPTATTTGYPVATTTGNPAAAATTTVNLAPASSNPSAGASSLSDPLHGVFDVSVQGNSMLHLSVQGNMLGSSTLDHNTEVNNDNVPDEVPVCGYTRPNLTRTSEVFQEMLENISEYIRVDTQNTSQSRRKKESAQDQRVSSVSVGILSCCLICVVLGMIILTDLIRLIMHVTGEGGLEKV</sequence>
<keyword evidence="4" id="KW-0472">Membrane</keyword>
<organism evidence="6 7">
    <name type="scientific">Elysia crispata</name>
    <name type="common">lettuce slug</name>
    <dbReference type="NCBI Taxonomy" id="231223"/>
    <lineage>
        <taxon>Eukaryota</taxon>
        <taxon>Metazoa</taxon>
        <taxon>Spiralia</taxon>
        <taxon>Lophotrochozoa</taxon>
        <taxon>Mollusca</taxon>
        <taxon>Gastropoda</taxon>
        <taxon>Heterobranchia</taxon>
        <taxon>Euthyneura</taxon>
        <taxon>Panpulmonata</taxon>
        <taxon>Sacoglossa</taxon>
        <taxon>Placobranchoidea</taxon>
        <taxon>Plakobranchidae</taxon>
        <taxon>Elysia</taxon>
    </lineage>
</organism>
<dbReference type="AlphaFoldDB" id="A0AAE1ATY1"/>
<dbReference type="InterPro" id="IPR001304">
    <property type="entry name" value="C-type_lectin-like"/>
</dbReference>
<dbReference type="Proteomes" id="UP001283361">
    <property type="component" value="Unassembled WGS sequence"/>
</dbReference>
<keyword evidence="1" id="KW-0430">Lectin</keyword>
<comment type="caution">
    <text evidence="6">The sequence shown here is derived from an EMBL/GenBank/DDBJ whole genome shotgun (WGS) entry which is preliminary data.</text>
</comment>
<accession>A0AAE1ATY1</accession>
<gene>
    <name evidence="6" type="ORF">RRG08_033502</name>
</gene>
<keyword evidence="2" id="KW-1015">Disulfide bond</keyword>
<evidence type="ECO:0000259" key="5">
    <source>
        <dbReference type="PROSITE" id="PS50041"/>
    </source>
</evidence>
<dbReference type="InterPro" id="IPR016187">
    <property type="entry name" value="CTDL_fold"/>
</dbReference>
<dbReference type="InterPro" id="IPR051663">
    <property type="entry name" value="CLec_Tetranectin-domain"/>
</dbReference>
<dbReference type="SUPFAM" id="SSF56436">
    <property type="entry name" value="C-type lectin-like"/>
    <property type="match status" value="2"/>
</dbReference>
<dbReference type="PROSITE" id="PS00615">
    <property type="entry name" value="C_TYPE_LECTIN_1"/>
    <property type="match status" value="1"/>
</dbReference>
<evidence type="ECO:0000313" key="7">
    <source>
        <dbReference type="Proteomes" id="UP001283361"/>
    </source>
</evidence>
<dbReference type="Gene3D" id="3.10.100.10">
    <property type="entry name" value="Mannose-Binding Protein A, subunit A"/>
    <property type="match status" value="2"/>
</dbReference>
<dbReference type="PROSITE" id="PS50041">
    <property type="entry name" value="C_TYPE_LECTIN_2"/>
    <property type="match status" value="1"/>
</dbReference>
<dbReference type="EMBL" id="JAWDGP010001166">
    <property type="protein sequence ID" value="KAK3793927.1"/>
    <property type="molecule type" value="Genomic_DNA"/>
</dbReference>
<proteinExistence type="predicted"/>
<dbReference type="InterPro" id="IPR035234">
    <property type="entry name" value="IgGFc-bd_N"/>
</dbReference>
<dbReference type="PANTHER" id="PTHR22799:SF6">
    <property type="entry name" value="C-TYPE LECTIN DOMAIN FAMILY 4 MEMBER M-LIKE"/>
    <property type="match status" value="1"/>
</dbReference>
<dbReference type="GO" id="GO:0030246">
    <property type="term" value="F:carbohydrate binding"/>
    <property type="evidence" value="ECO:0007669"/>
    <property type="project" value="UniProtKB-KW"/>
</dbReference>
<evidence type="ECO:0000256" key="2">
    <source>
        <dbReference type="ARBA" id="ARBA00023157"/>
    </source>
</evidence>